<feature type="chain" id="PRO_5018585130" evidence="1">
    <location>
        <begin position="21"/>
        <end position="100"/>
    </location>
</feature>
<evidence type="ECO:0000256" key="1">
    <source>
        <dbReference type="SAM" id="SignalP"/>
    </source>
</evidence>
<dbReference type="PROSITE" id="PS51257">
    <property type="entry name" value="PROKAR_LIPOPROTEIN"/>
    <property type="match status" value="1"/>
</dbReference>
<evidence type="ECO:0000313" key="3">
    <source>
        <dbReference type="Proteomes" id="UP000267268"/>
    </source>
</evidence>
<dbReference type="EMBL" id="CP034562">
    <property type="protein sequence ID" value="AZQ63965.1"/>
    <property type="molecule type" value="Genomic_DNA"/>
</dbReference>
<dbReference type="KEGG" id="fll:EI427_17565"/>
<dbReference type="AlphaFoldDB" id="A0A3Q9FN53"/>
<dbReference type="Proteomes" id="UP000267268">
    <property type="component" value="Chromosome 1"/>
</dbReference>
<evidence type="ECO:0000313" key="2">
    <source>
        <dbReference type="EMBL" id="AZQ63965.1"/>
    </source>
</evidence>
<feature type="signal peptide" evidence="1">
    <location>
        <begin position="1"/>
        <end position="20"/>
    </location>
</feature>
<sequence>MRLKLQLMLLSIVTFMLSCSATLKPRLELRNNDEVYLEGIQYNYSQIDSAITSFANNLSTEEKQQVIIELDIDQSVLMDKVFIIRKSLKSNDLIKVNFID</sequence>
<organism evidence="2 3">
    <name type="scientific">Flammeovirga pectinis</name>
    <dbReference type="NCBI Taxonomy" id="2494373"/>
    <lineage>
        <taxon>Bacteria</taxon>
        <taxon>Pseudomonadati</taxon>
        <taxon>Bacteroidota</taxon>
        <taxon>Cytophagia</taxon>
        <taxon>Cytophagales</taxon>
        <taxon>Flammeovirgaceae</taxon>
        <taxon>Flammeovirga</taxon>
    </lineage>
</organism>
<proteinExistence type="predicted"/>
<protein>
    <submittedName>
        <fullName evidence="2">Uncharacterized protein</fullName>
    </submittedName>
</protein>
<keyword evidence="1" id="KW-0732">Signal</keyword>
<reference evidence="2 3" key="1">
    <citation type="submission" date="2018-12" db="EMBL/GenBank/DDBJ databases">
        <title>Flammeovirga pectinis sp. nov., isolated from the gut of the Korean scallop, Patinopecten yessoensis.</title>
        <authorList>
            <person name="Bae J.-W."/>
            <person name="Jeong Y.-S."/>
            <person name="Kang W."/>
        </authorList>
    </citation>
    <scope>NUCLEOTIDE SEQUENCE [LARGE SCALE GENOMIC DNA]</scope>
    <source>
        <strain evidence="2 3">L12M1</strain>
    </source>
</reference>
<keyword evidence="3" id="KW-1185">Reference proteome</keyword>
<gene>
    <name evidence="2" type="ORF">EI427_17565</name>
</gene>
<accession>A0A3Q9FN53</accession>
<name>A0A3Q9FN53_9BACT</name>